<gene>
    <name evidence="2" type="ordered locus">Desaci_2003</name>
</gene>
<dbReference type="InterPro" id="IPR010093">
    <property type="entry name" value="SinI_DNA-bd"/>
</dbReference>
<sequence length="58" mass="7070">MEDRLLTKEEVCEWLNISRATLDRWRNQGLPYLKTGKLVRFNRGKVQEWLNQQTHNQK</sequence>
<dbReference type="Pfam" id="PF12728">
    <property type="entry name" value="HTH_17"/>
    <property type="match status" value="1"/>
</dbReference>
<feature type="domain" description="Helix-turn-helix" evidence="1">
    <location>
        <begin position="5"/>
        <end position="53"/>
    </location>
</feature>
<dbReference type="NCBIfam" id="TIGR01764">
    <property type="entry name" value="excise"/>
    <property type="match status" value="1"/>
</dbReference>
<dbReference type="GO" id="GO:0003677">
    <property type="term" value="F:DNA binding"/>
    <property type="evidence" value="ECO:0007669"/>
    <property type="project" value="UniProtKB-KW"/>
</dbReference>
<dbReference type="Gene3D" id="1.10.10.10">
    <property type="entry name" value="Winged helix-like DNA-binding domain superfamily/Winged helix DNA-binding domain"/>
    <property type="match status" value="1"/>
</dbReference>
<dbReference type="SUPFAM" id="SSF46955">
    <property type="entry name" value="Putative DNA-binding domain"/>
    <property type="match status" value="1"/>
</dbReference>
<organism evidence="2 3">
    <name type="scientific">Desulfosporosinus acidiphilus (strain DSM 22704 / JCM 16185 / SJ4)</name>
    <dbReference type="NCBI Taxonomy" id="646529"/>
    <lineage>
        <taxon>Bacteria</taxon>
        <taxon>Bacillati</taxon>
        <taxon>Bacillota</taxon>
        <taxon>Clostridia</taxon>
        <taxon>Eubacteriales</taxon>
        <taxon>Desulfitobacteriaceae</taxon>
        <taxon>Desulfosporosinus</taxon>
    </lineage>
</organism>
<evidence type="ECO:0000259" key="1">
    <source>
        <dbReference type="Pfam" id="PF12728"/>
    </source>
</evidence>
<dbReference type="Proteomes" id="UP000002892">
    <property type="component" value="Chromosome"/>
</dbReference>
<proteinExistence type="predicted"/>
<dbReference type="KEGG" id="dai:Desaci_2003"/>
<evidence type="ECO:0000313" key="2">
    <source>
        <dbReference type="EMBL" id="AFM40978.1"/>
    </source>
</evidence>
<dbReference type="OrthoDB" id="2876156at2"/>
<dbReference type="EMBL" id="CP003639">
    <property type="protein sequence ID" value="AFM40978.1"/>
    <property type="molecule type" value="Genomic_DNA"/>
</dbReference>
<keyword evidence="3" id="KW-1185">Reference proteome</keyword>
<dbReference type="InterPro" id="IPR036388">
    <property type="entry name" value="WH-like_DNA-bd_sf"/>
</dbReference>
<dbReference type="InterPro" id="IPR041657">
    <property type="entry name" value="HTH_17"/>
</dbReference>
<dbReference type="HOGENOM" id="CLU_140176_9_5_9"/>
<keyword evidence="2" id="KW-0238">DNA-binding</keyword>
<dbReference type="RefSeq" id="WP_014826983.1">
    <property type="nucleotide sequence ID" value="NC_018068.1"/>
</dbReference>
<protein>
    <submittedName>
        <fullName evidence="2">DNA-binding protein, excisionase family</fullName>
    </submittedName>
</protein>
<evidence type="ECO:0000313" key="3">
    <source>
        <dbReference type="Proteomes" id="UP000002892"/>
    </source>
</evidence>
<reference evidence="2 3" key="1">
    <citation type="journal article" date="2012" name="J. Bacteriol.">
        <title>Complete genome sequences of Desulfosporosinus orientis DSM765T, Desulfosporosinus youngiae DSM17734T, Desulfosporosinus meridiei DSM13257T, and Desulfosporosinus acidiphilus DSM22704T.</title>
        <authorList>
            <person name="Pester M."/>
            <person name="Brambilla E."/>
            <person name="Alazard D."/>
            <person name="Rattei T."/>
            <person name="Weinmaier T."/>
            <person name="Han J."/>
            <person name="Lucas S."/>
            <person name="Lapidus A."/>
            <person name="Cheng J.F."/>
            <person name="Goodwin L."/>
            <person name="Pitluck S."/>
            <person name="Peters L."/>
            <person name="Ovchinnikova G."/>
            <person name="Teshima H."/>
            <person name="Detter J.C."/>
            <person name="Han C.S."/>
            <person name="Tapia R."/>
            <person name="Land M.L."/>
            <person name="Hauser L."/>
            <person name="Kyrpides N.C."/>
            <person name="Ivanova N.N."/>
            <person name="Pagani I."/>
            <person name="Huntmann M."/>
            <person name="Wei C.L."/>
            <person name="Davenport K.W."/>
            <person name="Daligault H."/>
            <person name="Chain P.S."/>
            <person name="Chen A."/>
            <person name="Mavromatis K."/>
            <person name="Markowitz V."/>
            <person name="Szeto E."/>
            <person name="Mikhailova N."/>
            <person name="Pati A."/>
            <person name="Wagner M."/>
            <person name="Woyke T."/>
            <person name="Ollivier B."/>
            <person name="Klenk H.P."/>
            <person name="Spring S."/>
            <person name="Loy A."/>
        </authorList>
    </citation>
    <scope>NUCLEOTIDE SEQUENCE [LARGE SCALE GENOMIC DNA]</scope>
    <source>
        <strain evidence="3">DSM 22704 / JCM 16185 / SJ4</strain>
    </source>
</reference>
<dbReference type="InterPro" id="IPR009061">
    <property type="entry name" value="DNA-bd_dom_put_sf"/>
</dbReference>
<accession>I4D5A4</accession>
<name>I4D5A4_DESAJ</name>
<dbReference type="AlphaFoldDB" id="I4D5A4"/>